<proteinExistence type="predicted"/>
<dbReference type="AlphaFoldDB" id="A0A9J6FZ53"/>
<comment type="caution">
    <text evidence="1">The sequence shown here is derived from an EMBL/GenBank/DDBJ whole genome shotgun (WGS) entry which is preliminary data.</text>
</comment>
<protein>
    <submittedName>
        <fullName evidence="1">Uncharacterized protein</fullName>
    </submittedName>
</protein>
<dbReference type="EMBL" id="JABSTR010000004">
    <property type="protein sequence ID" value="KAH9368023.1"/>
    <property type="molecule type" value="Genomic_DNA"/>
</dbReference>
<dbReference type="Proteomes" id="UP000821853">
    <property type="component" value="Chromosome 2"/>
</dbReference>
<dbReference type="VEuPathDB" id="VectorBase:HLOH_052448"/>
<organism evidence="1 2">
    <name type="scientific">Haemaphysalis longicornis</name>
    <name type="common">Bush tick</name>
    <dbReference type="NCBI Taxonomy" id="44386"/>
    <lineage>
        <taxon>Eukaryota</taxon>
        <taxon>Metazoa</taxon>
        <taxon>Ecdysozoa</taxon>
        <taxon>Arthropoda</taxon>
        <taxon>Chelicerata</taxon>
        <taxon>Arachnida</taxon>
        <taxon>Acari</taxon>
        <taxon>Parasitiformes</taxon>
        <taxon>Ixodida</taxon>
        <taxon>Ixodoidea</taxon>
        <taxon>Ixodidae</taxon>
        <taxon>Haemaphysalinae</taxon>
        <taxon>Haemaphysalis</taxon>
    </lineage>
</organism>
<evidence type="ECO:0000313" key="1">
    <source>
        <dbReference type="EMBL" id="KAH9368023.1"/>
    </source>
</evidence>
<evidence type="ECO:0000313" key="2">
    <source>
        <dbReference type="Proteomes" id="UP000821853"/>
    </source>
</evidence>
<sequence length="146" mass="16894">MDLKFLNPLLAIDSTLGYLVEVWNRAHVVKKAHVFFIVCAFHTWLLRASQKTVYSATLFAEFSTNLPKFSAVANLQHAFTMLPRAESHKYIVPLILVAGSIFVCRYFGPVTGLILGFFCLRYYEDPWSKLWHLCDFYVKMYSNSQQ</sequence>
<name>A0A9J6FZ53_HAELO</name>
<gene>
    <name evidence="1" type="ORF">HPB48_022289</name>
</gene>
<accession>A0A9J6FZ53</accession>
<reference evidence="1 2" key="1">
    <citation type="journal article" date="2020" name="Cell">
        <title>Large-Scale Comparative Analyses of Tick Genomes Elucidate Their Genetic Diversity and Vector Capacities.</title>
        <authorList>
            <consortium name="Tick Genome and Microbiome Consortium (TIGMIC)"/>
            <person name="Jia N."/>
            <person name="Wang J."/>
            <person name="Shi W."/>
            <person name="Du L."/>
            <person name="Sun Y."/>
            <person name="Zhan W."/>
            <person name="Jiang J.F."/>
            <person name="Wang Q."/>
            <person name="Zhang B."/>
            <person name="Ji P."/>
            <person name="Bell-Sakyi L."/>
            <person name="Cui X.M."/>
            <person name="Yuan T.T."/>
            <person name="Jiang B.G."/>
            <person name="Yang W.F."/>
            <person name="Lam T.T."/>
            <person name="Chang Q.C."/>
            <person name="Ding S.J."/>
            <person name="Wang X.J."/>
            <person name="Zhu J.G."/>
            <person name="Ruan X.D."/>
            <person name="Zhao L."/>
            <person name="Wei J.T."/>
            <person name="Ye R.Z."/>
            <person name="Que T.C."/>
            <person name="Du C.H."/>
            <person name="Zhou Y.H."/>
            <person name="Cheng J.X."/>
            <person name="Dai P.F."/>
            <person name="Guo W.B."/>
            <person name="Han X.H."/>
            <person name="Huang E.J."/>
            <person name="Li L.F."/>
            <person name="Wei W."/>
            <person name="Gao Y.C."/>
            <person name="Liu J.Z."/>
            <person name="Shao H.Z."/>
            <person name="Wang X."/>
            <person name="Wang C.C."/>
            <person name="Yang T.C."/>
            <person name="Huo Q.B."/>
            <person name="Li W."/>
            <person name="Chen H.Y."/>
            <person name="Chen S.E."/>
            <person name="Zhou L.G."/>
            <person name="Ni X.B."/>
            <person name="Tian J.H."/>
            <person name="Sheng Y."/>
            <person name="Liu T."/>
            <person name="Pan Y.S."/>
            <person name="Xia L.Y."/>
            <person name="Li J."/>
            <person name="Zhao F."/>
            <person name="Cao W.C."/>
        </authorList>
    </citation>
    <scope>NUCLEOTIDE SEQUENCE [LARGE SCALE GENOMIC DNA]</scope>
    <source>
        <strain evidence="1">HaeL-2018</strain>
    </source>
</reference>
<keyword evidence="2" id="KW-1185">Reference proteome</keyword>